<accession>A0A1Y3PAX7</accession>
<reference evidence="1 2" key="1">
    <citation type="journal article" date="2017" name="Syst. Appl. Microbiol.">
        <title>Pseudomonas caspiana sp. nov., a citrus pathogen in the Pseudomonas syringae phylogenetic group.</title>
        <authorList>
            <person name="Busquets A."/>
            <person name="Gomila M."/>
            <person name="Beiki F."/>
            <person name="Mulet M."/>
            <person name="Rahimian H."/>
            <person name="Garcia-Valdes E."/>
            <person name="Lalucat J."/>
        </authorList>
    </citation>
    <scope>NUCLEOTIDE SEQUENCE [LARGE SCALE GENOMIC DNA]</scope>
    <source>
        <strain evidence="1 2">FBF102</strain>
    </source>
</reference>
<proteinExistence type="predicted"/>
<comment type="caution">
    <text evidence="1">The sequence shown here is derived from an EMBL/GenBank/DDBJ whole genome shotgun (WGS) entry which is preliminary data.</text>
</comment>
<organism evidence="1 2">
    <name type="scientific">Pseudomonas caspiana</name>
    <dbReference type="NCBI Taxonomy" id="1451454"/>
    <lineage>
        <taxon>Bacteria</taxon>
        <taxon>Pseudomonadati</taxon>
        <taxon>Pseudomonadota</taxon>
        <taxon>Gammaproteobacteria</taxon>
        <taxon>Pseudomonadales</taxon>
        <taxon>Pseudomonadaceae</taxon>
        <taxon>Pseudomonas</taxon>
    </lineage>
</organism>
<dbReference type="AlphaFoldDB" id="A0A1Y3PAX7"/>
<dbReference type="EMBL" id="LOHF01000001">
    <property type="protein sequence ID" value="OUM75862.1"/>
    <property type="molecule type" value="Genomic_DNA"/>
</dbReference>
<evidence type="ECO:0000313" key="2">
    <source>
        <dbReference type="Proteomes" id="UP000195440"/>
    </source>
</evidence>
<keyword evidence="2" id="KW-1185">Reference proteome</keyword>
<gene>
    <name evidence="1" type="ORF">AUC60_01825</name>
</gene>
<evidence type="ECO:0000313" key="1">
    <source>
        <dbReference type="EMBL" id="OUM75862.1"/>
    </source>
</evidence>
<dbReference type="Proteomes" id="UP000195440">
    <property type="component" value="Unassembled WGS sequence"/>
</dbReference>
<name>A0A1Y3PAX7_9PSED</name>
<protein>
    <submittedName>
        <fullName evidence="1">Uncharacterized protein</fullName>
    </submittedName>
</protein>
<sequence>MAEIVELSVGWHINGAASLAGLPVALGAFPAVAQEIQACVSRNHNRVTATALTRITPLALPAVTKVIKFGVLRNDDLAASAAASLIAPDAFPVSLRVVKLGVRRELHLRVRRPRA</sequence>